<evidence type="ECO:0000256" key="4">
    <source>
        <dbReference type="SAM" id="MobiDB-lite"/>
    </source>
</evidence>
<evidence type="ECO:0000313" key="5">
    <source>
        <dbReference type="EMBL" id="KAG9484169.1"/>
    </source>
</evidence>
<name>A0A8J6FCM0_ELECQ</name>
<evidence type="ECO:0000313" key="6">
    <source>
        <dbReference type="Proteomes" id="UP000770717"/>
    </source>
</evidence>
<feature type="region of interest" description="Disordered" evidence="4">
    <location>
        <begin position="71"/>
        <end position="105"/>
    </location>
</feature>
<dbReference type="PRINTS" id="PR00080">
    <property type="entry name" value="SDRFAMILY"/>
</dbReference>
<dbReference type="Gene3D" id="3.40.50.720">
    <property type="entry name" value="NAD(P)-binding Rossmann-like Domain"/>
    <property type="match status" value="1"/>
</dbReference>
<dbReference type="PANTHER" id="PTHR43157">
    <property type="entry name" value="PHOSPHATIDYLINOSITOL-GLYCAN BIOSYNTHESIS CLASS F PROTEIN-RELATED"/>
    <property type="match status" value="1"/>
</dbReference>
<dbReference type="InterPro" id="IPR036291">
    <property type="entry name" value="NAD(P)-bd_dom_sf"/>
</dbReference>
<dbReference type="EMBL" id="WNTK01000005">
    <property type="protein sequence ID" value="KAG9484169.1"/>
    <property type="molecule type" value="Genomic_DNA"/>
</dbReference>
<comment type="caution">
    <text evidence="5">The sequence shown here is derived from an EMBL/GenBank/DDBJ whole genome shotgun (WGS) entry which is preliminary data.</text>
</comment>
<evidence type="ECO:0000256" key="2">
    <source>
        <dbReference type="ARBA" id="ARBA00023002"/>
    </source>
</evidence>
<proteinExistence type="inferred from homology"/>
<feature type="compositionally biased region" description="Low complexity" evidence="4">
    <location>
        <begin position="92"/>
        <end position="105"/>
    </location>
</feature>
<reference evidence="5" key="1">
    <citation type="thesis" date="2020" institute="ProQuest LLC" country="789 East Eisenhower Parkway, Ann Arbor, MI, USA">
        <title>Comparative Genomics and Chromosome Evolution.</title>
        <authorList>
            <person name="Mudd A.B."/>
        </authorList>
    </citation>
    <scope>NUCLEOTIDE SEQUENCE</scope>
    <source>
        <strain evidence="5">HN-11 Male</strain>
        <tissue evidence="5">Kidney and liver</tissue>
    </source>
</reference>
<organism evidence="5 6">
    <name type="scientific">Eleutherodactylus coqui</name>
    <name type="common">Puerto Rican coqui</name>
    <dbReference type="NCBI Taxonomy" id="57060"/>
    <lineage>
        <taxon>Eukaryota</taxon>
        <taxon>Metazoa</taxon>
        <taxon>Chordata</taxon>
        <taxon>Craniata</taxon>
        <taxon>Vertebrata</taxon>
        <taxon>Euteleostomi</taxon>
        <taxon>Amphibia</taxon>
        <taxon>Batrachia</taxon>
        <taxon>Anura</taxon>
        <taxon>Neobatrachia</taxon>
        <taxon>Hyloidea</taxon>
        <taxon>Eleutherodactylidae</taxon>
        <taxon>Eleutherodactylinae</taxon>
        <taxon>Eleutherodactylus</taxon>
        <taxon>Eleutherodactylus</taxon>
    </lineage>
</organism>
<dbReference type="PANTHER" id="PTHR43157:SF59">
    <property type="entry name" value="RETINOL DEHYDROGENASE 13"/>
    <property type="match status" value="1"/>
</dbReference>
<keyword evidence="6" id="KW-1185">Reference proteome</keyword>
<dbReference type="Pfam" id="PF00106">
    <property type="entry name" value="adh_short"/>
    <property type="match status" value="1"/>
</dbReference>
<dbReference type="PRINTS" id="PR00081">
    <property type="entry name" value="GDHRDH"/>
</dbReference>
<dbReference type="InterPro" id="IPR002347">
    <property type="entry name" value="SDR_fam"/>
</dbReference>
<accession>A0A8J6FCM0</accession>
<protein>
    <recommendedName>
        <fullName evidence="7">Retinol dehydrogenase 13</fullName>
    </recommendedName>
</protein>
<comment type="similarity">
    <text evidence="1 3">Belongs to the short-chain dehydrogenases/reductases (SDR) family.</text>
</comment>
<sequence>MSHGEEAVAAASKAEAGPYGGRPSVGAEDGGGTQHPGAGRRGAAACTYMTAVCVHARRDAAAQQYRRSVEASAGERALLRRPDSANDNGITRSSSRPPCGGPCPSNAKIRGKTVIVTGANTGIGKETALELAKRGGKIIMACRDMGKCENAAREVRGTTLNHNVFAKHLDLASVKSIKEFAKSVLKEEQHIDVLINNAAVMRCPHWKTEDGFEMQFGVNHLGHFLLTNLLLDRLKESGQSRIINVSSLAHIAGDIDFADLNWEKTKYDTKAAYCQSKLANVLFTNELARRLKGTRVTANSLHPGVADTELGRHTGMHKSTFSSATLAPIFWTVIKSARQAAQPGVYLAVAEDLQETSGKYFHVFREKEAAKQALDEETARKLWEESAKLVHLDEALQECKA</sequence>
<dbReference type="Proteomes" id="UP000770717">
    <property type="component" value="Unassembled WGS sequence"/>
</dbReference>
<dbReference type="AlphaFoldDB" id="A0A8J6FCM0"/>
<evidence type="ECO:0000256" key="1">
    <source>
        <dbReference type="ARBA" id="ARBA00006484"/>
    </source>
</evidence>
<evidence type="ECO:0008006" key="7">
    <source>
        <dbReference type="Google" id="ProtNLM"/>
    </source>
</evidence>
<gene>
    <name evidence="5" type="ORF">GDO78_009859</name>
</gene>
<keyword evidence="2" id="KW-0560">Oxidoreductase</keyword>
<evidence type="ECO:0000256" key="3">
    <source>
        <dbReference type="RuleBase" id="RU000363"/>
    </source>
</evidence>
<feature type="compositionally biased region" description="Low complexity" evidence="4">
    <location>
        <begin position="7"/>
        <end position="16"/>
    </location>
</feature>
<dbReference type="OrthoDB" id="191139at2759"/>
<feature type="region of interest" description="Disordered" evidence="4">
    <location>
        <begin position="1"/>
        <end position="40"/>
    </location>
</feature>
<dbReference type="GO" id="GO:0016491">
    <property type="term" value="F:oxidoreductase activity"/>
    <property type="evidence" value="ECO:0007669"/>
    <property type="project" value="UniProtKB-KW"/>
</dbReference>
<dbReference type="SUPFAM" id="SSF51735">
    <property type="entry name" value="NAD(P)-binding Rossmann-fold domains"/>
    <property type="match status" value="1"/>
</dbReference>